<evidence type="ECO:0000256" key="4">
    <source>
        <dbReference type="SAM" id="Coils"/>
    </source>
</evidence>
<evidence type="ECO:0000313" key="8">
    <source>
        <dbReference type="EMBL" id="PZW22883.1"/>
    </source>
</evidence>
<dbReference type="OrthoDB" id="3177877at2"/>
<evidence type="ECO:0000259" key="7">
    <source>
        <dbReference type="Pfam" id="PF13476"/>
    </source>
</evidence>
<feature type="transmembrane region" description="Helical" evidence="6">
    <location>
        <begin position="524"/>
        <end position="549"/>
    </location>
</feature>
<feature type="coiled-coil region" evidence="4">
    <location>
        <begin position="1020"/>
        <end position="1047"/>
    </location>
</feature>
<proteinExistence type="inferred from homology"/>
<feature type="domain" description="Rad50/SbcC-type AAA" evidence="7">
    <location>
        <begin position="7"/>
        <end position="272"/>
    </location>
</feature>
<feature type="region of interest" description="Disordered" evidence="5">
    <location>
        <begin position="425"/>
        <end position="444"/>
    </location>
</feature>
<dbReference type="Proteomes" id="UP000248806">
    <property type="component" value="Unassembled WGS sequence"/>
</dbReference>
<dbReference type="EMBL" id="QKUF01000029">
    <property type="protein sequence ID" value="PZW22883.1"/>
    <property type="molecule type" value="Genomic_DNA"/>
</dbReference>
<dbReference type="SUPFAM" id="SSF52540">
    <property type="entry name" value="P-loop containing nucleoside triphosphate hydrolases"/>
    <property type="match status" value="1"/>
</dbReference>
<evidence type="ECO:0000256" key="2">
    <source>
        <dbReference type="ARBA" id="ARBA00011322"/>
    </source>
</evidence>
<evidence type="ECO:0000313" key="9">
    <source>
        <dbReference type="Proteomes" id="UP000248806"/>
    </source>
</evidence>
<dbReference type="GO" id="GO:0006302">
    <property type="term" value="P:double-strand break repair"/>
    <property type="evidence" value="ECO:0007669"/>
    <property type="project" value="InterPro"/>
</dbReference>
<comment type="subunit">
    <text evidence="2">Heterodimer of SbcC and SbcD.</text>
</comment>
<dbReference type="PANTHER" id="PTHR32114:SF2">
    <property type="entry name" value="ABC TRANSPORTER ABCH.3"/>
    <property type="match status" value="1"/>
</dbReference>
<dbReference type="AlphaFoldDB" id="A0A326U0M1"/>
<comment type="similarity">
    <text evidence="1">Belongs to the SMC family. SbcC subfamily.</text>
</comment>
<dbReference type="InterPro" id="IPR038729">
    <property type="entry name" value="Rad50/SbcC_AAA"/>
</dbReference>
<dbReference type="Gene3D" id="3.40.50.300">
    <property type="entry name" value="P-loop containing nucleotide triphosphate hydrolases"/>
    <property type="match status" value="2"/>
</dbReference>
<reference evidence="8 9" key="1">
    <citation type="submission" date="2018-06" db="EMBL/GenBank/DDBJ databases">
        <title>Genomic Encyclopedia of Archaeal and Bacterial Type Strains, Phase II (KMG-II): from individual species to whole genera.</title>
        <authorList>
            <person name="Goeker M."/>
        </authorList>
    </citation>
    <scope>NUCLEOTIDE SEQUENCE [LARGE SCALE GENOMIC DNA]</scope>
    <source>
        <strain evidence="8 9">ATCC BAA-1881</strain>
    </source>
</reference>
<feature type="transmembrane region" description="Helical" evidence="6">
    <location>
        <begin position="555"/>
        <end position="576"/>
    </location>
</feature>
<evidence type="ECO:0000256" key="1">
    <source>
        <dbReference type="ARBA" id="ARBA00006930"/>
    </source>
</evidence>
<name>A0A326U0M1_THEHA</name>
<comment type="caution">
    <text evidence="8">The sequence shown here is derived from an EMBL/GenBank/DDBJ whole genome shotgun (WGS) entry which is preliminary data.</text>
</comment>
<keyword evidence="9" id="KW-1185">Reference proteome</keyword>
<organism evidence="8 9">
    <name type="scientific">Thermosporothrix hazakensis</name>
    <dbReference type="NCBI Taxonomy" id="644383"/>
    <lineage>
        <taxon>Bacteria</taxon>
        <taxon>Bacillati</taxon>
        <taxon>Chloroflexota</taxon>
        <taxon>Ktedonobacteria</taxon>
        <taxon>Ktedonobacterales</taxon>
        <taxon>Thermosporotrichaceae</taxon>
        <taxon>Thermosporothrix</taxon>
    </lineage>
</organism>
<keyword evidence="4" id="KW-0175">Coiled coil</keyword>
<feature type="coiled-coil region" evidence="4">
    <location>
        <begin position="770"/>
        <end position="847"/>
    </location>
</feature>
<gene>
    <name evidence="8" type="ORF">EI42_05228</name>
</gene>
<keyword evidence="6" id="KW-1133">Transmembrane helix</keyword>
<feature type="coiled-coil region" evidence="4">
    <location>
        <begin position="639"/>
        <end position="727"/>
    </location>
</feature>
<dbReference type="GO" id="GO:0016887">
    <property type="term" value="F:ATP hydrolysis activity"/>
    <property type="evidence" value="ECO:0007669"/>
    <property type="project" value="InterPro"/>
</dbReference>
<accession>A0A326U0M1</accession>
<evidence type="ECO:0000256" key="6">
    <source>
        <dbReference type="SAM" id="Phobius"/>
    </source>
</evidence>
<sequence>MIILKHLTVERFRLLRELDLHFPQRGSILIQGPNESGKSALLESIYFALYGKPLASDARQQSSLDELISFGAQTATVTLLLSVSTTELLIKRCIERGQGQQITLSIRRLGIPNEEIITNLQIANETIEAELGQLTGEVLRNSWLIEQKGLARLELLSGEEREKIVREALGLRKITSLLEYFRVTDEDEQQLQLARERVRLAEVQHRLPVLSRRLEEVEVALDVVNVHLRLSEVKQQEDEILEQEVTLEEVKTRRSELRTRQSRIQQLKKAEATLSEIISAYEDIAASRKSIPELEAELAELERREQEELPLLEKRVAELSELMRSFGTLQRMSNDLLTSVDAIKELEQDLKQYDETQDDLKSVETQIEHTTARLQEVRQTLQELEERRRHSRPQLEARLERLQNLLERLTTLGKQEQQYLQALNERTDAQRNSEELEKTAQELKETEQELALAEAEAQQAQKQAEELEQRWRQIGLRQQLEEWHRLKGMMQGQREAQSLLEQARLNQERLQLALEEARTSKGRFGVLLVVSVLAALIATAFAIFAFAFAVPRLPIPGVIASIVAAVSLIAATFSFHNFKQARTSEREVEDQILTAMSEYKKMQGAQVAASANLKPETLERIEREITSLGGSIPRSLEEAQQLLRKVGEFDESVAEAQQQAMRKREEASLARNQVSVTMEAVARLRKEYARLEEERKQHDWDHLEQRLEQAQSEIQLLHQEITLLAGQEGLPLPSLDDRLQPADVLYTMTAPSEEGSADIPQLETLVESSLKDTEREIAALDGKLDAASDLGEQVKELEASLQHLQQRQKTMQERAERYKSNNPQVQLERAKEQQVVLKQALQDLNTSLRQRVATLGLTFGQAAVNHAEIQARRQLEELQITLGNKLTLQERLDTNTRRVKELQELLSERYKQLAKYSNSLGSWIVPPKPFAEDLLALRERCQQELASTDEDAITQEFARLKNQEGAAQAKIQLCRQEITYVQDVIRTLLRQHKRPEPKSYSLQGLATVWPLISKYTPEDQRRLEHERSELEKELDVLEKQEMALSKTLQIGENPLKLEQVRKHLEQLERAFLVKKHGNRVLKEARERLLQKVVPRTEYYMQQLLPLLTGGRYHDVKLSTKEEAGVIGGGSFQVSVWEPAANEYLPKSRLSAGTADQLSLALRLAFAIAILPRELGAAPGFILLDEPLSSFDRGRSRALVDVVTGDILGQHFEQIILISHSNTFDPAMFPYHVYMDNGMIVESNFPTVQSVLSASLPTEGRQETDTDPAQIAISAQTLS</sequence>
<evidence type="ECO:0000256" key="3">
    <source>
        <dbReference type="ARBA" id="ARBA00013368"/>
    </source>
</evidence>
<keyword evidence="6" id="KW-0812">Transmembrane</keyword>
<dbReference type="PANTHER" id="PTHR32114">
    <property type="entry name" value="ABC TRANSPORTER ABCH.3"/>
    <property type="match status" value="1"/>
</dbReference>
<evidence type="ECO:0000256" key="5">
    <source>
        <dbReference type="SAM" id="MobiDB-lite"/>
    </source>
</evidence>
<dbReference type="Pfam" id="PF13476">
    <property type="entry name" value="AAA_23"/>
    <property type="match status" value="1"/>
</dbReference>
<keyword evidence="6" id="KW-0472">Membrane</keyword>
<dbReference type="RefSeq" id="WP_111325505.1">
    <property type="nucleotide sequence ID" value="NZ_BIFX01000001.1"/>
</dbReference>
<dbReference type="InterPro" id="IPR027417">
    <property type="entry name" value="P-loop_NTPase"/>
</dbReference>
<protein>
    <recommendedName>
        <fullName evidence="3">Nuclease SbcCD subunit C</fullName>
    </recommendedName>
</protein>